<protein>
    <submittedName>
        <fullName evidence="2">Uncharacterized protein</fullName>
    </submittedName>
</protein>
<evidence type="ECO:0000313" key="3">
    <source>
        <dbReference type="Proteomes" id="UP001447188"/>
    </source>
</evidence>
<gene>
    <name evidence="2" type="ORF">Q9L58_002388</name>
</gene>
<feature type="compositionally biased region" description="Gly residues" evidence="1">
    <location>
        <begin position="64"/>
        <end position="73"/>
    </location>
</feature>
<name>A0ABR3GRV0_9PEZI</name>
<dbReference type="EMBL" id="JBBBZM010000020">
    <property type="protein sequence ID" value="KAL0638660.1"/>
    <property type="molecule type" value="Genomic_DNA"/>
</dbReference>
<reference evidence="2 3" key="1">
    <citation type="submission" date="2024-02" db="EMBL/GenBank/DDBJ databases">
        <title>Discinaceae phylogenomics.</title>
        <authorList>
            <person name="Dirks A.C."/>
            <person name="James T.Y."/>
        </authorList>
    </citation>
    <scope>NUCLEOTIDE SEQUENCE [LARGE SCALE GENOMIC DNA]</scope>
    <source>
        <strain evidence="2 3">ACD0624</strain>
    </source>
</reference>
<organism evidence="2 3">
    <name type="scientific">Discina gigas</name>
    <dbReference type="NCBI Taxonomy" id="1032678"/>
    <lineage>
        <taxon>Eukaryota</taxon>
        <taxon>Fungi</taxon>
        <taxon>Dikarya</taxon>
        <taxon>Ascomycota</taxon>
        <taxon>Pezizomycotina</taxon>
        <taxon>Pezizomycetes</taxon>
        <taxon>Pezizales</taxon>
        <taxon>Discinaceae</taxon>
        <taxon>Discina</taxon>
    </lineage>
</organism>
<evidence type="ECO:0000256" key="1">
    <source>
        <dbReference type="SAM" id="MobiDB-lite"/>
    </source>
</evidence>
<sequence>MPLRSERSFESRRLLRELCEDASTEDDTDGRWSAIAEGAGNGNEGRPFENDGGVAGDVSSQGRYDGGGGGAGGEAMAKVGEVVCERGNVAREEEILFRMPVDSQP</sequence>
<comment type="caution">
    <text evidence="2">The sequence shown here is derived from an EMBL/GenBank/DDBJ whole genome shotgun (WGS) entry which is preliminary data.</text>
</comment>
<accession>A0ABR3GRV0</accession>
<evidence type="ECO:0000313" key="2">
    <source>
        <dbReference type="EMBL" id="KAL0638660.1"/>
    </source>
</evidence>
<feature type="region of interest" description="Disordered" evidence="1">
    <location>
        <begin position="21"/>
        <end position="74"/>
    </location>
</feature>
<dbReference type="Proteomes" id="UP001447188">
    <property type="component" value="Unassembled WGS sequence"/>
</dbReference>
<proteinExistence type="predicted"/>
<keyword evidence="3" id="KW-1185">Reference proteome</keyword>